<dbReference type="PANTHER" id="PTHR46594:SF4">
    <property type="entry name" value="P-TYPE CATION-TRANSPORTING ATPASE"/>
    <property type="match status" value="1"/>
</dbReference>
<keyword evidence="1" id="KW-0479">Metal-binding</keyword>
<keyword evidence="5" id="KW-1185">Reference proteome</keyword>
<gene>
    <name evidence="4" type="ORF">GCM10023188_14890</name>
</gene>
<protein>
    <recommendedName>
        <fullName evidence="3">HMA domain-containing protein</fullName>
    </recommendedName>
</protein>
<dbReference type="InterPro" id="IPR001802">
    <property type="entry name" value="MerP/CopZ"/>
</dbReference>
<evidence type="ECO:0000313" key="5">
    <source>
        <dbReference type="Proteomes" id="UP001500552"/>
    </source>
</evidence>
<evidence type="ECO:0000259" key="3">
    <source>
        <dbReference type="PROSITE" id="PS50846"/>
    </source>
</evidence>
<evidence type="ECO:0000313" key="4">
    <source>
        <dbReference type="EMBL" id="GAA4429477.1"/>
    </source>
</evidence>
<dbReference type="InterPro" id="IPR017969">
    <property type="entry name" value="Heavy-metal-associated_CS"/>
</dbReference>
<dbReference type="CDD" id="cd00371">
    <property type="entry name" value="HMA"/>
    <property type="match status" value="1"/>
</dbReference>
<sequence>MENEKQNYNGSQTGSIVEETFPVEGMTCSGCANGVQRSLTKLEGVKSAEVSLSDASATVAYDPSAVTPEQMQKAVESAGFRFGKSEGPEPGKQNRSGGCC</sequence>
<dbReference type="Proteomes" id="UP001500552">
    <property type="component" value="Unassembled WGS sequence"/>
</dbReference>
<dbReference type="InterPro" id="IPR036163">
    <property type="entry name" value="HMA_dom_sf"/>
</dbReference>
<dbReference type="PROSITE" id="PS01047">
    <property type="entry name" value="HMA_1"/>
    <property type="match status" value="1"/>
</dbReference>
<dbReference type="PANTHER" id="PTHR46594">
    <property type="entry name" value="P-TYPE CATION-TRANSPORTING ATPASE"/>
    <property type="match status" value="1"/>
</dbReference>
<feature type="domain" description="HMA" evidence="3">
    <location>
        <begin position="17"/>
        <end position="83"/>
    </location>
</feature>
<comment type="caution">
    <text evidence="4">The sequence shown here is derived from an EMBL/GenBank/DDBJ whole genome shotgun (WGS) entry which is preliminary data.</text>
</comment>
<dbReference type="SUPFAM" id="SSF55008">
    <property type="entry name" value="HMA, heavy metal-associated domain"/>
    <property type="match status" value="1"/>
</dbReference>
<proteinExistence type="predicted"/>
<name>A0ABP8LI59_9BACT</name>
<dbReference type="PROSITE" id="PS50846">
    <property type="entry name" value="HMA_2"/>
    <property type="match status" value="1"/>
</dbReference>
<dbReference type="PRINTS" id="PR00946">
    <property type="entry name" value="HGSCAVENGER"/>
</dbReference>
<dbReference type="InterPro" id="IPR006121">
    <property type="entry name" value="HMA_dom"/>
</dbReference>
<reference evidence="5" key="1">
    <citation type="journal article" date="2019" name="Int. J. Syst. Evol. Microbiol.">
        <title>The Global Catalogue of Microorganisms (GCM) 10K type strain sequencing project: providing services to taxonomists for standard genome sequencing and annotation.</title>
        <authorList>
            <consortium name="The Broad Institute Genomics Platform"/>
            <consortium name="The Broad Institute Genome Sequencing Center for Infectious Disease"/>
            <person name="Wu L."/>
            <person name="Ma J."/>
        </authorList>
    </citation>
    <scope>NUCLEOTIDE SEQUENCE [LARGE SCALE GENOMIC DNA]</scope>
    <source>
        <strain evidence="5">JCM 17926</strain>
    </source>
</reference>
<dbReference type="Pfam" id="PF00403">
    <property type="entry name" value="HMA"/>
    <property type="match status" value="1"/>
</dbReference>
<evidence type="ECO:0000256" key="2">
    <source>
        <dbReference type="SAM" id="MobiDB-lite"/>
    </source>
</evidence>
<dbReference type="Gene3D" id="3.30.70.100">
    <property type="match status" value="1"/>
</dbReference>
<dbReference type="EMBL" id="BAABHC010000005">
    <property type="protein sequence ID" value="GAA4429477.1"/>
    <property type="molecule type" value="Genomic_DNA"/>
</dbReference>
<organism evidence="4 5">
    <name type="scientific">Pontibacter saemangeumensis</name>
    <dbReference type="NCBI Taxonomy" id="1084525"/>
    <lineage>
        <taxon>Bacteria</taxon>
        <taxon>Pseudomonadati</taxon>
        <taxon>Bacteroidota</taxon>
        <taxon>Cytophagia</taxon>
        <taxon>Cytophagales</taxon>
        <taxon>Hymenobacteraceae</taxon>
        <taxon>Pontibacter</taxon>
    </lineage>
</organism>
<dbReference type="RefSeq" id="WP_345157979.1">
    <property type="nucleotide sequence ID" value="NZ_BAABHC010000005.1"/>
</dbReference>
<accession>A0ABP8LI59</accession>
<feature type="region of interest" description="Disordered" evidence="2">
    <location>
        <begin position="77"/>
        <end position="100"/>
    </location>
</feature>
<evidence type="ECO:0000256" key="1">
    <source>
        <dbReference type="ARBA" id="ARBA00022723"/>
    </source>
</evidence>